<accession>A0ABN7RNM0</accession>
<reference evidence="1 2" key="1">
    <citation type="submission" date="2021-04" db="EMBL/GenBank/DDBJ databases">
        <authorList>
            <person name="Bliznina A."/>
        </authorList>
    </citation>
    <scope>NUCLEOTIDE SEQUENCE [LARGE SCALE GENOMIC DNA]</scope>
</reference>
<keyword evidence="2" id="KW-1185">Reference proteome</keyword>
<name>A0ABN7RNM0_OIKDI</name>
<evidence type="ECO:0000313" key="1">
    <source>
        <dbReference type="EMBL" id="CAG5079202.1"/>
    </source>
</evidence>
<dbReference type="EMBL" id="OU015568">
    <property type="protein sequence ID" value="CAG5079202.1"/>
    <property type="molecule type" value="Genomic_DNA"/>
</dbReference>
<protein>
    <submittedName>
        <fullName evidence="1">Oidioi.mRNA.OKI2018_I69.PAR.g9195.t1.cds</fullName>
    </submittedName>
</protein>
<dbReference type="Proteomes" id="UP001158576">
    <property type="component" value="Chromosome PAR"/>
</dbReference>
<evidence type="ECO:0000313" key="2">
    <source>
        <dbReference type="Proteomes" id="UP001158576"/>
    </source>
</evidence>
<sequence>MRRSPEDPFAALQKYADISKEGEAHKNEGPLLHLTHEIDINDLLNYSLKNAYSQIPLFGPPHKQISELKKTKTNPDVDFRNTENVLLQWFKDAAKKEAKQIETNSKEEMQLFEDMRQYLSELQSEISPLVNQIRIYD</sequence>
<organism evidence="1 2">
    <name type="scientific">Oikopleura dioica</name>
    <name type="common">Tunicate</name>
    <dbReference type="NCBI Taxonomy" id="34765"/>
    <lineage>
        <taxon>Eukaryota</taxon>
        <taxon>Metazoa</taxon>
        <taxon>Chordata</taxon>
        <taxon>Tunicata</taxon>
        <taxon>Appendicularia</taxon>
        <taxon>Copelata</taxon>
        <taxon>Oikopleuridae</taxon>
        <taxon>Oikopleura</taxon>
    </lineage>
</organism>
<proteinExistence type="predicted"/>
<gene>
    <name evidence="1" type="ORF">OKIOD_LOCUS753</name>
</gene>